<dbReference type="EMBL" id="BKAM01000037">
    <property type="protein sequence ID" value="GEP72873.1"/>
    <property type="molecule type" value="Genomic_DNA"/>
</dbReference>
<accession>A0A512PNY0</accession>
<proteinExistence type="predicted"/>
<name>A0A512PNY0_9LACO</name>
<protein>
    <submittedName>
        <fullName evidence="1">Uncharacterized protein</fullName>
    </submittedName>
</protein>
<evidence type="ECO:0000313" key="2">
    <source>
        <dbReference type="Proteomes" id="UP000321569"/>
    </source>
</evidence>
<evidence type="ECO:0000313" key="1">
    <source>
        <dbReference type="EMBL" id="GEP72873.1"/>
    </source>
</evidence>
<organism evidence="1 2">
    <name type="scientific">Lentilactobacillus rapi</name>
    <dbReference type="NCBI Taxonomy" id="481723"/>
    <lineage>
        <taxon>Bacteria</taxon>
        <taxon>Bacillati</taxon>
        <taxon>Bacillota</taxon>
        <taxon>Bacilli</taxon>
        <taxon>Lactobacillales</taxon>
        <taxon>Lactobacillaceae</taxon>
        <taxon>Lentilactobacillus</taxon>
    </lineage>
</organism>
<sequence length="54" mass="6101">MNKGGTTVKRPCNLATVRFTGTFLSLSIRQKQNFTREMIADDELGYYPAKFANV</sequence>
<dbReference type="Proteomes" id="UP000321569">
    <property type="component" value="Unassembled WGS sequence"/>
</dbReference>
<reference evidence="1 2" key="1">
    <citation type="submission" date="2019-07" db="EMBL/GenBank/DDBJ databases">
        <title>Whole genome shotgun sequence of Lactobacillus rapi NBRC 109618.</title>
        <authorList>
            <person name="Hosoyama A."/>
            <person name="Uohara A."/>
            <person name="Ohji S."/>
            <person name="Ichikawa N."/>
        </authorList>
    </citation>
    <scope>NUCLEOTIDE SEQUENCE [LARGE SCALE GENOMIC DNA]</scope>
    <source>
        <strain evidence="1 2">NBRC 109618</strain>
    </source>
</reference>
<dbReference type="AlphaFoldDB" id="A0A512PNY0"/>
<comment type="caution">
    <text evidence="1">The sequence shown here is derived from an EMBL/GenBank/DDBJ whole genome shotgun (WGS) entry which is preliminary data.</text>
</comment>
<dbReference type="STRING" id="1423795.FD12_GL001603"/>
<gene>
    <name evidence="1" type="ORF">LRA02_17410</name>
</gene>